<reference evidence="4" key="1">
    <citation type="journal article" date="2019" name="Int. J. Syst. Evol. Microbiol.">
        <title>The Global Catalogue of Microorganisms (GCM) 10K type strain sequencing project: providing services to taxonomists for standard genome sequencing and annotation.</title>
        <authorList>
            <consortium name="The Broad Institute Genomics Platform"/>
            <consortium name="The Broad Institute Genome Sequencing Center for Infectious Disease"/>
            <person name="Wu L."/>
            <person name="Ma J."/>
        </authorList>
    </citation>
    <scope>NUCLEOTIDE SEQUENCE [LARGE SCALE GENOMIC DNA]</scope>
    <source>
        <strain evidence="4">CCUG 43114</strain>
    </source>
</reference>
<dbReference type="Pfam" id="PF01863">
    <property type="entry name" value="YgjP-like"/>
    <property type="match status" value="1"/>
</dbReference>
<keyword evidence="4" id="KW-1185">Reference proteome</keyword>
<dbReference type="Gene3D" id="3.30.2010.10">
    <property type="entry name" value="Metalloproteases ('zincins'), catalytic domain"/>
    <property type="match status" value="1"/>
</dbReference>
<dbReference type="PANTHER" id="PTHR30399">
    <property type="entry name" value="UNCHARACTERIZED PROTEIN YGJP"/>
    <property type="match status" value="1"/>
</dbReference>
<feature type="region of interest" description="Disordered" evidence="1">
    <location>
        <begin position="1"/>
        <end position="27"/>
    </location>
</feature>
<gene>
    <name evidence="3" type="ORF">ACFPJ6_07465</name>
</gene>
<comment type="caution">
    <text evidence="3">The sequence shown here is derived from an EMBL/GenBank/DDBJ whole genome shotgun (WGS) entry which is preliminary data.</text>
</comment>
<evidence type="ECO:0000313" key="4">
    <source>
        <dbReference type="Proteomes" id="UP001596122"/>
    </source>
</evidence>
<accession>A0ABW0GL87</accession>
<dbReference type="InterPro" id="IPR002725">
    <property type="entry name" value="YgjP-like_metallopeptidase"/>
</dbReference>
<evidence type="ECO:0000256" key="1">
    <source>
        <dbReference type="SAM" id="MobiDB-lite"/>
    </source>
</evidence>
<proteinExistence type="predicted"/>
<dbReference type="RefSeq" id="WP_340267922.1">
    <property type="nucleotide sequence ID" value="NZ_JBBEOG010000002.1"/>
</dbReference>
<name>A0ABW0GL87_9MICO</name>
<organism evidence="3 4">
    <name type="scientific">Aquipuribacter nitratireducens</name>
    <dbReference type="NCBI Taxonomy" id="650104"/>
    <lineage>
        <taxon>Bacteria</taxon>
        <taxon>Bacillati</taxon>
        <taxon>Actinomycetota</taxon>
        <taxon>Actinomycetes</taxon>
        <taxon>Micrococcales</taxon>
        <taxon>Intrasporangiaceae</taxon>
        <taxon>Aquipuribacter</taxon>
    </lineage>
</organism>
<dbReference type="EMBL" id="JBHSLD010000007">
    <property type="protein sequence ID" value="MFC5380622.1"/>
    <property type="molecule type" value="Genomic_DNA"/>
</dbReference>
<dbReference type="PANTHER" id="PTHR30399:SF1">
    <property type="entry name" value="UTP PYROPHOSPHATASE"/>
    <property type="match status" value="1"/>
</dbReference>
<feature type="domain" description="YgjP-like metallopeptidase" evidence="2">
    <location>
        <begin position="97"/>
        <end position="154"/>
    </location>
</feature>
<evidence type="ECO:0000313" key="3">
    <source>
        <dbReference type="EMBL" id="MFC5380622.1"/>
    </source>
</evidence>
<protein>
    <submittedName>
        <fullName evidence="3">YgjP-like metallopeptidase domain-containing protein</fullName>
    </submittedName>
</protein>
<evidence type="ECO:0000259" key="2">
    <source>
        <dbReference type="Pfam" id="PF01863"/>
    </source>
</evidence>
<dbReference type="InterPro" id="IPR053136">
    <property type="entry name" value="UTP_pyrophosphatase-like"/>
</dbReference>
<dbReference type="Proteomes" id="UP001596122">
    <property type="component" value="Unassembled WGS sequence"/>
</dbReference>
<sequence>MAGSGNQPRPRVEVRRSARRRRTVSAHREGDRVVVLVPARLSPAEERRWVERMVARLDEKEARRRPSDEELAGRAAALSRRYLQGRALPTSVRWSSQQQQRWGSCTPSDGTIRISERAKGLPEWVLDYVLLHELAHLLEPSHGPGFWQLLAPYPRTERARGFLEGFDTAVRGDVDPGVDTGEVTEPRSED</sequence>